<feature type="domain" description="HTH marR-type" evidence="4">
    <location>
        <begin position="4"/>
        <end position="141"/>
    </location>
</feature>
<sequence>MSNSKLLLSQFAELYEKQDILTKLTSREFLHGYGYSEIHCIDLIGKLENPNVTKLASKLAMTTSAISKILKKLLANEDITRYQCDENKKEIYYKLTEKGKALFDEHFKRHSSWEKRDEKFFEQINAKDLKTVSKFLTEFNKYLEAQISELK</sequence>
<dbReference type="AlphaFoldDB" id="A0A1S8TWU7"/>
<dbReference type="OrthoDB" id="5358347at2"/>
<evidence type="ECO:0000259" key="4">
    <source>
        <dbReference type="PROSITE" id="PS50995"/>
    </source>
</evidence>
<evidence type="ECO:0000256" key="3">
    <source>
        <dbReference type="ARBA" id="ARBA00023163"/>
    </source>
</evidence>
<reference evidence="5 6" key="1">
    <citation type="submission" date="2016-05" db="EMBL/GenBank/DDBJ databases">
        <title>Microbial solvent formation.</title>
        <authorList>
            <person name="Poehlein A."/>
            <person name="Montoya Solano J.D."/>
            <person name="Flitsch S."/>
            <person name="Krabben P."/>
            <person name="Duerre P."/>
            <person name="Daniel R."/>
        </authorList>
    </citation>
    <scope>NUCLEOTIDE SEQUENCE [LARGE SCALE GENOMIC DNA]</scope>
    <source>
        <strain evidence="5 6">DSM 2619</strain>
    </source>
</reference>
<dbReference type="Pfam" id="PF01047">
    <property type="entry name" value="MarR"/>
    <property type="match status" value="1"/>
</dbReference>
<keyword evidence="3" id="KW-0804">Transcription</keyword>
<gene>
    <name evidence="5" type="primary">adcR</name>
    <name evidence="5" type="ORF">CLPUN_03370</name>
</gene>
<dbReference type="InterPro" id="IPR036390">
    <property type="entry name" value="WH_DNA-bd_sf"/>
</dbReference>
<dbReference type="PANTHER" id="PTHR35790:SF4">
    <property type="entry name" value="HTH-TYPE TRANSCRIPTIONAL REGULATOR PCHR"/>
    <property type="match status" value="1"/>
</dbReference>
<keyword evidence="6" id="KW-1185">Reference proteome</keyword>
<comment type="caution">
    <text evidence="5">The sequence shown here is derived from an EMBL/GenBank/DDBJ whole genome shotgun (WGS) entry which is preliminary data.</text>
</comment>
<evidence type="ECO:0000256" key="2">
    <source>
        <dbReference type="ARBA" id="ARBA00023125"/>
    </source>
</evidence>
<keyword evidence="1" id="KW-0805">Transcription regulation</keyword>
<dbReference type="SMART" id="SM00347">
    <property type="entry name" value="HTH_MARR"/>
    <property type="match status" value="1"/>
</dbReference>
<dbReference type="GO" id="GO:0003700">
    <property type="term" value="F:DNA-binding transcription factor activity"/>
    <property type="evidence" value="ECO:0007669"/>
    <property type="project" value="InterPro"/>
</dbReference>
<dbReference type="EMBL" id="LZZM01000022">
    <property type="protein sequence ID" value="OOM82198.1"/>
    <property type="molecule type" value="Genomic_DNA"/>
</dbReference>
<dbReference type="InterPro" id="IPR052067">
    <property type="entry name" value="Metal_resp_HTH_trans_reg"/>
</dbReference>
<proteinExistence type="predicted"/>
<protein>
    <submittedName>
        <fullName evidence="5">Transcriptional regulator AdcR</fullName>
    </submittedName>
</protein>
<dbReference type="GO" id="GO:0003677">
    <property type="term" value="F:DNA binding"/>
    <property type="evidence" value="ECO:0007669"/>
    <property type="project" value="UniProtKB-KW"/>
</dbReference>
<dbReference type="InterPro" id="IPR036388">
    <property type="entry name" value="WH-like_DNA-bd_sf"/>
</dbReference>
<dbReference type="PANTHER" id="PTHR35790">
    <property type="entry name" value="HTH-TYPE TRANSCRIPTIONAL REGULATOR PCHR"/>
    <property type="match status" value="1"/>
</dbReference>
<name>A0A1S8TWU7_9CLOT</name>
<evidence type="ECO:0000313" key="5">
    <source>
        <dbReference type="EMBL" id="OOM82198.1"/>
    </source>
</evidence>
<evidence type="ECO:0000313" key="6">
    <source>
        <dbReference type="Proteomes" id="UP000190890"/>
    </source>
</evidence>
<organism evidence="5 6">
    <name type="scientific">Clostridium puniceum</name>
    <dbReference type="NCBI Taxonomy" id="29367"/>
    <lineage>
        <taxon>Bacteria</taxon>
        <taxon>Bacillati</taxon>
        <taxon>Bacillota</taxon>
        <taxon>Clostridia</taxon>
        <taxon>Eubacteriales</taxon>
        <taxon>Clostridiaceae</taxon>
        <taxon>Clostridium</taxon>
    </lineage>
</organism>
<accession>A0A1S8TWU7</accession>
<keyword evidence="2" id="KW-0238">DNA-binding</keyword>
<dbReference type="InterPro" id="IPR000835">
    <property type="entry name" value="HTH_MarR-typ"/>
</dbReference>
<dbReference type="SUPFAM" id="SSF46785">
    <property type="entry name" value="Winged helix' DNA-binding domain"/>
    <property type="match status" value="1"/>
</dbReference>
<dbReference type="RefSeq" id="WP_077845648.1">
    <property type="nucleotide sequence ID" value="NZ_LZZM01000022.1"/>
</dbReference>
<dbReference type="STRING" id="29367.CLPUN_03370"/>
<evidence type="ECO:0000256" key="1">
    <source>
        <dbReference type="ARBA" id="ARBA00023015"/>
    </source>
</evidence>
<dbReference type="PROSITE" id="PS50995">
    <property type="entry name" value="HTH_MARR_2"/>
    <property type="match status" value="1"/>
</dbReference>
<dbReference type="Proteomes" id="UP000190890">
    <property type="component" value="Unassembled WGS sequence"/>
</dbReference>
<dbReference type="Gene3D" id="1.10.10.10">
    <property type="entry name" value="Winged helix-like DNA-binding domain superfamily/Winged helix DNA-binding domain"/>
    <property type="match status" value="1"/>
</dbReference>